<protein>
    <recommendedName>
        <fullName evidence="2">RSE1/DDB1/CPSF1 first beta-propeller domain-containing protein</fullName>
    </recommendedName>
</protein>
<comment type="caution">
    <text evidence="3">The sequence shown here is derived from an EMBL/GenBank/DDBJ whole genome shotgun (WGS) entry which is preliminary data.</text>
</comment>
<dbReference type="InterPro" id="IPR015943">
    <property type="entry name" value="WD40/YVTN_repeat-like_dom_sf"/>
</dbReference>
<evidence type="ECO:0000256" key="1">
    <source>
        <dbReference type="SAM" id="MobiDB-lite"/>
    </source>
</evidence>
<accession>A0A5J4VQ08</accession>
<dbReference type="Proteomes" id="UP000324800">
    <property type="component" value="Unassembled WGS sequence"/>
</dbReference>
<proteinExistence type="predicted"/>
<evidence type="ECO:0000259" key="2">
    <source>
        <dbReference type="Pfam" id="PF10433"/>
    </source>
</evidence>
<dbReference type="AlphaFoldDB" id="A0A5J4VQ08"/>
<feature type="region of interest" description="Disordered" evidence="1">
    <location>
        <begin position="528"/>
        <end position="548"/>
    </location>
</feature>
<sequence>MASPTASPSSNSAQRKDMLILESLALPGEITSATVGRFLNRKQNTLILAKSTILSLFSYDAEAGKFNLIDHKNVFRQVFSIHTVPQSHSLDCLLVVSVNGEGIFLQWHENDFFPLASGSFMDAAMNIMKNPQRRRFRINPTFQFSVLIIPQVEDQCTHLSKPYFTPKSNQTQELTQQTNFDNITGSFDDSKPLITRISFRAICFVEELVCIGISYDGPDSDLMYDLSERMNETLLNVPQMCQWGDQYSATLENGLEDIWRAKQKNKETDTESSEGKERVNIAQVQTFIFTEKRINENDTGKSLMLDSVLRVRHATYSRKMQLPEFPFVSQDGNDHTQDNIASIYTIVDTAEGVSLHTLKLDFTNRTIKLDKFAMVGLPNSTSRIIVLHNDWKRNSNQLANELLQSTLKGAELVDVQSEDNVNDSDLLLALKGQKIKSDSDEQQQVDIIKAKKLQKLIRSKRSKQKMLAIHIKQQEQTPIIKQPIFPTEILSPLNFQSQLQHYNSEFDSPKKNRITDDFISQQGIQVSPSISTRSGSYSSSSSSSSSSQSSQFSAFSAQSLFISDIQLHQQSTPLNDSFVPYILATQKAVILQHSIDKAYILPFPDALPIPPFGFCHLNQPQQIIHKLILGGGQDILNIQDGQIHQQHYENKSINDIIIVQPSKHKLRQKKIMNVNFRTKPQLHTTAVITTTSGYPILIQLETGQIKEVDDDDFCLPTGNIQKVVCIPPKWQNKLQIQDDRMALGVANGISGTGELQIVQVGHKLKEIIKDDFGGTSYLTIGSSSRHNRKLNNGISQLNTSFLTNG</sequence>
<organism evidence="3 4">
    <name type="scientific">Streblomastix strix</name>
    <dbReference type="NCBI Taxonomy" id="222440"/>
    <lineage>
        <taxon>Eukaryota</taxon>
        <taxon>Metamonada</taxon>
        <taxon>Preaxostyla</taxon>
        <taxon>Oxymonadida</taxon>
        <taxon>Streblomastigidae</taxon>
        <taxon>Streblomastix</taxon>
    </lineage>
</organism>
<dbReference type="InterPro" id="IPR018846">
    <property type="entry name" value="Beta-prop_RSE1/DDB1/CPSF1_1st"/>
</dbReference>
<dbReference type="Pfam" id="PF10433">
    <property type="entry name" value="Beta-prop_RSE1_1st"/>
    <property type="match status" value="1"/>
</dbReference>
<evidence type="ECO:0000313" key="4">
    <source>
        <dbReference type="Proteomes" id="UP000324800"/>
    </source>
</evidence>
<reference evidence="3 4" key="1">
    <citation type="submission" date="2019-03" db="EMBL/GenBank/DDBJ databases">
        <title>Single cell metagenomics reveals metabolic interactions within the superorganism composed of flagellate Streblomastix strix and complex community of Bacteroidetes bacteria on its surface.</title>
        <authorList>
            <person name="Treitli S.C."/>
            <person name="Kolisko M."/>
            <person name="Husnik F."/>
            <person name="Keeling P."/>
            <person name="Hampl V."/>
        </authorList>
    </citation>
    <scope>NUCLEOTIDE SEQUENCE [LARGE SCALE GENOMIC DNA]</scope>
    <source>
        <strain evidence="3">ST1C</strain>
    </source>
</reference>
<feature type="domain" description="RSE1/DDB1/CPSF1 first beta-propeller" evidence="2">
    <location>
        <begin position="30"/>
        <end position="110"/>
    </location>
</feature>
<dbReference type="Gene3D" id="2.130.10.10">
    <property type="entry name" value="YVTN repeat-like/Quinoprotein amine dehydrogenase"/>
    <property type="match status" value="1"/>
</dbReference>
<name>A0A5J4VQ08_9EUKA</name>
<feature type="non-terminal residue" evidence="3">
    <location>
        <position position="805"/>
    </location>
</feature>
<evidence type="ECO:0000313" key="3">
    <source>
        <dbReference type="EMBL" id="KAA6384429.1"/>
    </source>
</evidence>
<gene>
    <name evidence="3" type="ORF">EZS28_020044</name>
</gene>
<dbReference type="EMBL" id="SNRW01005765">
    <property type="protein sequence ID" value="KAA6384429.1"/>
    <property type="molecule type" value="Genomic_DNA"/>
</dbReference>